<dbReference type="STRING" id="2282107.A0A286UWQ2"/>
<keyword evidence="1 9" id="KW-0820">tRNA-binding</keyword>
<evidence type="ECO:0000313" key="11">
    <source>
        <dbReference type="EMBL" id="PAV23952.1"/>
    </source>
</evidence>
<dbReference type="OrthoDB" id="6349953at2759"/>
<dbReference type="FunCoup" id="A0A286UWQ2">
    <property type="interactions" value="851"/>
</dbReference>
<dbReference type="Gene3D" id="3.40.50.150">
    <property type="entry name" value="Vaccinia Virus protein VP39"/>
    <property type="match status" value="1"/>
</dbReference>
<keyword evidence="12" id="KW-1185">Reference proteome</keyword>
<evidence type="ECO:0000256" key="7">
    <source>
        <dbReference type="ARBA" id="ARBA00039099"/>
    </source>
</evidence>
<sequence>MSTSTTTASNVSPPKLASTPSSSTSAQVTIPEIPDGYTIFTENTASILLPSTDEAFLNPVQEFNRDMSVACIRVWSDELNQAKEERWKRVNEGGVKVKGKGKKKFKTEGAESLEKKKGEDADVEIKDQSEVATAPIVSYNPYRFTLLEALSATGLRAIRYAKEIPLVRYVIANDLSSGAVEAIKRNVELNNLSEEDAPSLEKSDFREGKDFKPKVRINEGDACALMYSHRSDRSRVDCVDLDPYGTAASFIDGAVQCVNDGGLLCVTCTDMQVLATNNYPEKCYSNYGGIPVKAEYCHEAALRLVLHTISTSAARYGRYIEPLLSLSIDFYVRLFIRVHSGAANVKKTASQNSIFYICSGCQAFYEQPLGKVVEKVSDKTGQTNLLYRQQTGPPVDGKCPECDSALHLSGPMWNGPIHNSEFASKVLNHVEENSANYGTWNRMKGMLTLAKEELHTPFYFTPGRVSGLFHCVSPSLEEISNALFHAGFSVSRSHTIAGSLKTNATRQDIHDVIRNWVKENPVKPESISENSPAKKLLSKTPRFEANFDTHPNAVALSSKKVSLVRYQMNPTPNWGPGKRATGKRKREINAEEGSSAA</sequence>
<dbReference type="NCBIfam" id="TIGR00308">
    <property type="entry name" value="TRM1"/>
    <property type="match status" value="1"/>
</dbReference>
<dbReference type="Proteomes" id="UP000217199">
    <property type="component" value="Unassembled WGS sequence"/>
</dbReference>
<dbReference type="Pfam" id="PF02005">
    <property type="entry name" value="TRM"/>
    <property type="match status" value="1"/>
</dbReference>
<evidence type="ECO:0000256" key="4">
    <source>
        <dbReference type="ARBA" id="ARBA00022691"/>
    </source>
</evidence>
<keyword evidence="6 9" id="KW-0694">RNA-binding</keyword>
<comment type="caution">
    <text evidence="11">The sequence shown here is derived from an EMBL/GenBank/DDBJ whole genome shotgun (WGS) entry which is preliminary data.</text>
</comment>
<gene>
    <name evidence="11" type="ORF">PNOK_0102000</name>
</gene>
<dbReference type="EMBL" id="NBII01000001">
    <property type="protein sequence ID" value="PAV23952.1"/>
    <property type="molecule type" value="Genomic_DNA"/>
</dbReference>
<dbReference type="GO" id="GO:0000049">
    <property type="term" value="F:tRNA binding"/>
    <property type="evidence" value="ECO:0007669"/>
    <property type="project" value="UniProtKB-UniRule"/>
</dbReference>
<dbReference type="InterPro" id="IPR029063">
    <property type="entry name" value="SAM-dependent_MTases_sf"/>
</dbReference>
<evidence type="ECO:0000256" key="2">
    <source>
        <dbReference type="ARBA" id="ARBA00022603"/>
    </source>
</evidence>
<reference evidence="11 12" key="1">
    <citation type="journal article" date="2017" name="Mol. Ecol.">
        <title>Comparative and population genomic landscape of Phellinus noxius: A hypervariable fungus causing root rot in trees.</title>
        <authorList>
            <person name="Chung C.L."/>
            <person name="Lee T.J."/>
            <person name="Akiba M."/>
            <person name="Lee H.H."/>
            <person name="Kuo T.H."/>
            <person name="Liu D."/>
            <person name="Ke H.M."/>
            <person name="Yokoi T."/>
            <person name="Roa M.B."/>
            <person name="Lu M.J."/>
            <person name="Chang Y.Y."/>
            <person name="Ann P.J."/>
            <person name="Tsai J.N."/>
            <person name="Chen C.Y."/>
            <person name="Tzean S.S."/>
            <person name="Ota Y."/>
            <person name="Hattori T."/>
            <person name="Sahashi N."/>
            <person name="Liou R.F."/>
            <person name="Kikuchi T."/>
            <person name="Tsai I.J."/>
        </authorList>
    </citation>
    <scope>NUCLEOTIDE SEQUENCE [LARGE SCALE GENOMIC DNA]</scope>
    <source>
        <strain evidence="11 12">FFPRI411160</strain>
    </source>
</reference>
<keyword evidence="2 9" id="KW-0489">Methyltransferase</keyword>
<dbReference type="GO" id="GO:0005634">
    <property type="term" value="C:nucleus"/>
    <property type="evidence" value="ECO:0007669"/>
    <property type="project" value="TreeGrafter"/>
</dbReference>
<feature type="compositionally biased region" description="Polar residues" evidence="10">
    <location>
        <begin position="1"/>
        <end position="28"/>
    </location>
</feature>
<feature type="region of interest" description="Disordered" evidence="10">
    <location>
        <begin position="1"/>
        <end position="29"/>
    </location>
</feature>
<dbReference type="InParanoid" id="A0A286UWQ2"/>
<evidence type="ECO:0000256" key="5">
    <source>
        <dbReference type="ARBA" id="ARBA00022694"/>
    </source>
</evidence>
<dbReference type="FunFam" id="3.40.50.150:FF:000450">
    <property type="entry name" value="N2,N2-dimethylguanosine tRNA methyltransferase, putative"/>
    <property type="match status" value="1"/>
</dbReference>
<dbReference type="PANTHER" id="PTHR10631:SF3">
    <property type="entry name" value="TRNA (GUANINE(26)-N(2))-DIMETHYLTRANSFERASE"/>
    <property type="match status" value="1"/>
</dbReference>
<keyword evidence="4 9" id="KW-0949">S-adenosyl-L-methionine</keyword>
<evidence type="ECO:0000256" key="9">
    <source>
        <dbReference type="PROSITE-ProRule" id="PRU00958"/>
    </source>
</evidence>
<evidence type="ECO:0000256" key="6">
    <source>
        <dbReference type="ARBA" id="ARBA00022884"/>
    </source>
</evidence>
<organism evidence="11 12">
    <name type="scientific">Pyrrhoderma noxium</name>
    <dbReference type="NCBI Taxonomy" id="2282107"/>
    <lineage>
        <taxon>Eukaryota</taxon>
        <taxon>Fungi</taxon>
        <taxon>Dikarya</taxon>
        <taxon>Basidiomycota</taxon>
        <taxon>Agaricomycotina</taxon>
        <taxon>Agaricomycetes</taxon>
        <taxon>Hymenochaetales</taxon>
        <taxon>Hymenochaetaceae</taxon>
        <taxon>Pyrrhoderma</taxon>
    </lineage>
</organism>
<evidence type="ECO:0000256" key="8">
    <source>
        <dbReference type="ARBA" id="ARBA00051897"/>
    </source>
</evidence>
<evidence type="ECO:0000256" key="10">
    <source>
        <dbReference type="SAM" id="MobiDB-lite"/>
    </source>
</evidence>
<dbReference type="FunFam" id="3.30.56.70:FF:000001">
    <property type="entry name" value="tRNA (guanine(26)-N(2))-dimethyltransferase"/>
    <property type="match status" value="1"/>
</dbReference>
<proteinExistence type="inferred from homology"/>
<dbReference type="InterPro" id="IPR002905">
    <property type="entry name" value="Trm1"/>
</dbReference>
<dbReference type="Gene3D" id="3.30.56.70">
    <property type="entry name" value="N2,N2-dimethylguanosine tRNA methyltransferase, C-terminal domain"/>
    <property type="match status" value="1"/>
</dbReference>
<dbReference type="EC" id="2.1.1.216" evidence="7 9"/>
<dbReference type="InterPro" id="IPR042296">
    <property type="entry name" value="tRNA_met_Trm1_C"/>
</dbReference>
<protein>
    <recommendedName>
        <fullName evidence="7 9">tRNA (guanine(26)-N(2))-dimethyltransferase</fullName>
        <ecNumber evidence="7 9">2.1.1.216</ecNumber>
    </recommendedName>
</protein>
<comment type="similarity">
    <text evidence="9">Belongs to the class I-like SAM-binding methyltransferase superfamily. Trm1 family.</text>
</comment>
<name>A0A286UWQ2_9AGAM</name>
<accession>A0A286UWQ2</accession>
<dbReference type="PROSITE" id="PS51626">
    <property type="entry name" value="SAM_MT_TRM1"/>
    <property type="match status" value="1"/>
</dbReference>
<dbReference type="PANTHER" id="PTHR10631">
    <property type="entry name" value="N 2 ,N 2 -DIMETHYLGUANOSINE TRNA METHYLTRANSFERASE"/>
    <property type="match status" value="1"/>
</dbReference>
<dbReference type="SUPFAM" id="SSF53335">
    <property type="entry name" value="S-adenosyl-L-methionine-dependent methyltransferases"/>
    <property type="match status" value="1"/>
</dbReference>
<feature type="region of interest" description="Disordered" evidence="10">
    <location>
        <begin position="568"/>
        <end position="597"/>
    </location>
</feature>
<evidence type="ECO:0000256" key="1">
    <source>
        <dbReference type="ARBA" id="ARBA00022555"/>
    </source>
</evidence>
<dbReference type="GO" id="GO:0160104">
    <property type="term" value="F:tRNA (guanine(26)-N2)-dimethyltransferase activity"/>
    <property type="evidence" value="ECO:0007669"/>
    <property type="project" value="UniProtKB-UniRule"/>
</dbReference>
<keyword evidence="5 9" id="KW-0819">tRNA processing</keyword>
<dbReference type="AlphaFoldDB" id="A0A286UWQ2"/>
<dbReference type="GO" id="GO:0002940">
    <property type="term" value="P:tRNA N2-guanine methylation"/>
    <property type="evidence" value="ECO:0007669"/>
    <property type="project" value="TreeGrafter"/>
</dbReference>
<evidence type="ECO:0000313" key="12">
    <source>
        <dbReference type="Proteomes" id="UP000217199"/>
    </source>
</evidence>
<keyword evidence="3 9" id="KW-0808">Transferase</keyword>
<evidence type="ECO:0000256" key="3">
    <source>
        <dbReference type="ARBA" id="ARBA00022679"/>
    </source>
</evidence>
<comment type="catalytic activity">
    <reaction evidence="8 9">
        <text>guanosine(26) in tRNA + 2 S-adenosyl-L-methionine = N(2)-dimethylguanosine(26) in tRNA + 2 S-adenosyl-L-homocysteine + 2 H(+)</text>
        <dbReference type="Rhea" id="RHEA:43140"/>
        <dbReference type="Rhea" id="RHEA-COMP:10359"/>
        <dbReference type="Rhea" id="RHEA-COMP:10360"/>
        <dbReference type="ChEBI" id="CHEBI:15378"/>
        <dbReference type="ChEBI" id="CHEBI:57856"/>
        <dbReference type="ChEBI" id="CHEBI:59789"/>
        <dbReference type="ChEBI" id="CHEBI:74269"/>
        <dbReference type="ChEBI" id="CHEBI:74513"/>
        <dbReference type="EC" id="2.1.1.216"/>
    </reaction>
</comment>